<proteinExistence type="predicted"/>
<sequence>MPAFFLDTPDILPLPSLQAYTTISALLLSCSIYYAFQVTSEPDWKLNATLSVGLTLANDNNITANETDFSSHMMVSNGSLSHANETSFHLGVLLESG</sequence>
<feature type="non-terminal residue" evidence="1">
    <location>
        <position position="97"/>
    </location>
</feature>
<dbReference type="Proteomes" id="UP000728032">
    <property type="component" value="Unassembled WGS sequence"/>
</dbReference>
<dbReference type="EMBL" id="CAJPVJ010011985">
    <property type="protein sequence ID" value="CAG2174098.1"/>
    <property type="molecule type" value="Genomic_DNA"/>
</dbReference>
<evidence type="ECO:0000313" key="2">
    <source>
        <dbReference type="Proteomes" id="UP000728032"/>
    </source>
</evidence>
<reference evidence="1" key="1">
    <citation type="submission" date="2020-11" db="EMBL/GenBank/DDBJ databases">
        <authorList>
            <person name="Tran Van P."/>
        </authorList>
    </citation>
    <scope>NUCLEOTIDE SEQUENCE</scope>
</reference>
<organism evidence="1">
    <name type="scientific">Oppiella nova</name>
    <dbReference type="NCBI Taxonomy" id="334625"/>
    <lineage>
        <taxon>Eukaryota</taxon>
        <taxon>Metazoa</taxon>
        <taxon>Ecdysozoa</taxon>
        <taxon>Arthropoda</taxon>
        <taxon>Chelicerata</taxon>
        <taxon>Arachnida</taxon>
        <taxon>Acari</taxon>
        <taxon>Acariformes</taxon>
        <taxon>Sarcoptiformes</taxon>
        <taxon>Oribatida</taxon>
        <taxon>Brachypylina</taxon>
        <taxon>Oppioidea</taxon>
        <taxon>Oppiidae</taxon>
        <taxon>Oppiella</taxon>
    </lineage>
</organism>
<keyword evidence="2" id="KW-1185">Reference proteome</keyword>
<evidence type="ECO:0000313" key="1">
    <source>
        <dbReference type="EMBL" id="CAD7656911.1"/>
    </source>
</evidence>
<accession>A0A7R9MB90</accession>
<dbReference type="EMBL" id="OC926810">
    <property type="protein sequence ID" value="CAD7656911.1"/>
    <property type="molecule type" value="Genomic_DNA"/>
</dbReference>
<dbReference type="OrthoDB" id="3824970at2759"/>
<name>A0A7R9MB90_9ACAR</name>
<protein>
    <submittedName>
        <fullName evidence="1">Uncharacterized protein</fullName>
    </submittedName>
</protein>
<dbReference type="AlphaFoldDB" id="A0A7R9MB90"/>
<gene>
    <name evidence="1" type="ORF">ONB1V03_LOCUS13547</name>
</gene>